<proteinExistence type="predicted"/>
<sequence>MGWEQFQFRLTGNVAETKMERNVDALLLNDIVDSLRSSDVDSISSTCEFLETVVIYDFPAEAFLQQRELLVVGFPMQTKVFSGF</sequence>
<keyword evidence="2" id="KW-1185">Reference proteome</keyword>
<accession>A0A164H4W2</accession>
<evidence type="ECO:0000313" key="1">
    <source>
        <dbReference type="EMBL" id="KZR99711.1"/>
    </source>
</evidence>
<name>A0A164H4W2_9CRUS</name>
<dbReference type="Proteomes" id="UP000076858">
    <property type="component" value="Unassembled WGS sequence"/>
</dbReference>
<dbReference type="InterPro" id="IPR030791">
    <property type="entry name" value="Rotatin"/>
</dbReference>
<dbReference type="GO" id="GO:0007099">
    <property type="term" value="P:centriole replication"/>
    <property type="evidence" value="ECO:0007669"/>
    <property type="project" value="TreeGrafter"/>
</dbReference>
<organism evidence="1 2">
    <name type="scientific">Daphnia magna</name>
    <dbReference type="NCBI Taxonomy" id="35525"/>
    <lineage>
        <taxon>Eukaryota</taxon>
        <taxon>Metazoa</taxon>
        <taxon>Ecdysozoa</taxon>
        <taxon>Arthropoda</taxon>
        <taxon>Crustacea</taxon>
        <taxon>Branchiopoda</taxon>
        <taxon>Diplostraca</taxon>
        <taxon>Cladocera</taxon>
        <taxon>Anomopoda</taxon>
        <taxon>Daphniidae</taxon>
        <taxon>Daphnia</taxon>
    </lineage>
</organism>
<evidence type="ECO:0000313" key="2">
    <source>
        <dbReference type="Proteomes" id="UP000076858"/>
    </source>
</evidence>
<dbReference type="AlphaFoldDB" id="A0A164H4W2"/>
<dbReference type="GO" id="GO:0032053">
    <property type="term" value="P:ciliary basal body organization"/>
    <property type="evidence" value="ECO:0007669"/>
    <property type="project" value="TreeGrafter"/>
</dbReference>
<gene>
    <name evidence="1" type="ORF">APZ42_004321</name>
</gene>
<reference evidence="1 2" key="1">
    <citation type="submission" date="2016-03" db="EMBL/GenBank/DDBJ databases">
        <title>EvidentialGene: Evidence-directed Construction of Genes on Genomes.</title>
        <authorList>
            <person name="Gilbert D.G."/>
            <person name="Choi J.-H."/>
            <person name="Mockaitis K."/>
            <person name="Colbourne J."/>
            <person name="Pfrender M."/>
        </authorList>
    </citation>
    <scope>NUCLEOTIDE SEQUENCE [LARGE SCALE GENOMIC DNA]</scope>
    <source>
        <strain evidence="1 2">Xinb3</strain>
        <tissue evidence="1">Complete organism</tissue>
    </source>
</reference>
<dbReference type="GO" id="GO:0005814">
    <property type="term" value="C:centriole"/>
    <property type="evidence" value="ECO:0007669"/>
    <property type="project" value="TreeGrafter"/>
</dbReference>
<dbReference type="PANTHER" id="PTHR31691">
    <property type="entry name" value="ROTATIN"/>
    <property type="match status" value="1"/>
</dbReference>
<dbReference type="GO" id="GO:0010457">
    <property type="term" value="P:centriole-centriole cohesion"/>
    <property type="evidence" value="ECO:0007669"/>
    <property type="project" value="TreeGrafter"/>
</dbReference>
<dbReference type="GO" id="GO:0005813">
    <property type="term" value="C:centrosome"/>
    <property type="evidence" value="ECO:0007669"/>
    <property type="project" value="InterPro"/>
</dbReference>
<dbReference type="PANTHER" id="PTHR31691:SF1">
    <property type="entry name" value="ROTATIN"/>
    <property type="match status" value="1"/>
</dbReference>
<dbReference type="GO" id="GO:0036064">
    <property type="term" value="C:ciliary basal body"/>
    <property type="evidence" value="ECO:0007669"/>
    <property type="project" value="InterPro"/>
</dbReference>
<dbReference type="EMBL" id="LRGB01012870">
    <property type="protein sequence ID" value="KZR99711.1"/>
    <property type="molecule type" value="Genomic_DNA"/>
</dbReference>
<protein>
    <submittedName>
        <fullName evidence="1">Putative Ana3</fullName>
    </submittedName>
</protein>
<comment type="caution">
    <text evidence="1">The sequence shown here is derived from an EMBL/GenBank/DDBJ whole genome shotgun (WGS) entry which is preliminary data.</text>
</comment>